<proteinExistence type="predicted"/>
<organism evidence="2 3">
    <name type="scientific">Musca domestica</name>
    <name type="common">House fly</name>
    <dbReference type="NCBI Taxonomy" id="7370"/>
    <lineage>
        <taxon>Eukaryota</taxon>
        <taxon>Metazoa</taxon>
        <taxon>Ecdysozoa</taxon>
        <taxon>Arthropoda</taxon>
        <taxon>Hexapoda</taxon>
        <taxon>Insecta</taxon>
        <taxon>Pterygota</taxon>
        <taxon>Neoptera</taxon>
        <taxon>Endopterygota</taxon>
        <taxon>Diptera</taxon>
        <taxon>Brachycera</taxon>
        <taxon>Muscomorpha</taxon>
        <taxon>Muscoidea</taxon>
        <taxon>Muscidae</taxon>
        <taxon>Musca</taxon>
    </lineage>
</organism>
<dbReference type="Pfam" id="PF00646">
    <property type="entry name" value="F-box"/>
    <property type="match status" value="1"/>
</dbReference>
<dbReference type="GeneID" id="101889725"/>
<dbReference type="PANTHER" id="PTHR14381:SF1">
    <property type="entry name" value="F-BOX_WD REPEAT-CONTAINING PROTEIN 4"/>
    <property type="match status" value="1"/>
</dbReference>
<gene>
    <name evidence="3" type="primary">LOC101889725</name>
</gene>
<dbReference type="InterPro" id="IPR001810">
    <property type="entry name" value="F-box_dom"/>
</dbReference>
<reference evidence="3" key="1">
    <citation type="submission" date="2025-08" db="UniProtKB">
        <authorList>
            <consortium name="RefSeq"/>
        </authorList>
    </citation>
    <scope>IDENTIFICATION</scope>
    <source>
        <strain evidence="3">Aabys</strain>
        <tissue evidence="3">Whole body</tissue>
    </source>
</reference>
<sequence>MKLMWKDHSPKNIFSNKMRHIICLLDINPDCLVKIFSFCSEKDLQNLCKVHWMLRQVIENNIFSIKTLDLLMCGRRNNPIIMQRTQYALSFGKRMEISKNWLNGCYREQQYFHRTKMFPTKLFLDKEWLYLSYACYISQHKRLKNEAVQRKYFHEISSKNNNDISDFTKKHESIFAGRVSGGCFIYEDECMTEQQLHCPKEYLWCVDFERNLYVTSTDHCSKIWRRSEEMGLLHLDLVSNLNGSYKALQFSNDGFRLYGGLYDSIIDRRALHEIDVESGAESILNSNTISIYDLKIKDENVLFTANFDTTFRMYDRRSNKDEHIWEDPFDSSFYCLEYDGLYAVLCGTKHHSRVNLYDIRVPSKHMQLYFPQSRDKRRREFRSSPVYSIACDSRYLFVATDRSVHVMDFKVNCGTCRDYSNINVFRQ</sequence>
<feature type="domain" description="F-box" evidence="1">
    <location>
        <begin position="24"/>
        <end position="63"/>
    </location>
</feature>
<evidence type="ECO:0000313" key="2">
    <source>
        <dbReference type="Proteomes" id="UP001652621"/>
    </source>
</evidence>
<dbReference type="SUPFAM" id="SSF50978">
    <property type="entry name" value="WD40 repeat-like"/>
    <property type="match status" value="1"/>
</dbReference>
<dbReference type="Proteomes" id="UP001652621">
    <property type="component" value="Unplaced"/>
</dbReference>
<dbReference type="InterPro" id="IPR036322">
    <property type="entry name" value="WD40_repeat_dom_sf"/>
</dbReference>
<dbReference type="RefSeq" id="XP_058979989.1">
    <property type="nucleotide sequence ID" value="XM_059124006.1"/>
</dbReference>
<accession>A0ABM3V2H8</accession>
<name>A0ABM3V2H8_MUSDO</name>
<dbReference type="PANTHER" id="PTHR14381">
    <property type="entry name" value="DACTYLIN"/>
    <property type="match status" value="1"/>
</dbReference>
<keyword evidence="2" id="KW-1185">Reference proteome</keyword>
<evidence type="ECO:0000313" key="3">
    <source>
        <dbReference type="RefSeq" id="XP_058979989.1"/>
    </source>
</evidence>
<evidence type="ECO:0000259" key="1">
    <source>
        <dbReference type="Pfam" id="PF00646"/>
    </source>
</evidence>
<dbReference type="InterPro" id="IPR015943">
    <property type="entry name" value="WD40/YVTN_repeat-like_dom_sf"/>
</dbReference>
<protein>
    <submittedName>
        <fullName evidence="3">F-box/WD repeat-containing protein 4 isoform X1</fullName>
    </submittedName>
</protein>
<dbReference type="InterPro" id="IPR052301">
    <property type="entry name" value="SCF_F-box/WD-repeat"/>
</dbReference>
<dbReference type="Gene3D" id="2.130.10.10">
    <property type="entry name" value="YVTN repeat-like/Quinoprotein amine dehydrogenase"/>
    <property type="match status" value="1"/>
</dbReference>